<dbReference type="PANTHER" id="PTHR30290:SF9">
    <property type="entry name" value="OLIGOPEPTIDE-BINDING PROTEIN APPA"/>
    <property type="match status" value="1"/>
</dbReference>
<evidence type="ECO:0000256" key="1">
    <source>
        <dbReference type="ARBA" id="ARBA00005695"/>
    </source>
</evidence>
<dbReference type="GO" id="GO:0015833">
    <property type="term" value="P:peptide transport"/>
    <property type="evidence" value="ECO:0007669"/>
    <property type="project" value="TreeGrafter"/>
</dbReference>
<sequence>MKASKWLTALGVSGMLVSLSACGGNNDGNGNDPVNEENNTPAEDNVNSDSDNDDDDAEADAGDESHELTVGIEAEPTSMDPQNTTDGNSATVQSTMFEGLLRFNENMEIENVLAEDYDYSDDATEITFYLREGVTFHDGTDFNADTVKENLDFVREEDNGLARSSFFSFIDDVFVEDDYTVTIVSDEPNSAMASYMAHSSASMKSLDEIEKKIDDPDYNLDRQGAVGTGPFSFVEWRDGEHVIVEKFDDYWNEEELARVDQISFNPVQEAATRVNMLRTGEVDLIFPIPTLNAQEIEEEEGIDLYTGPTTDLFYIGMNFEEEKYQDLNVRQAMNHAVDKDGLIAQVLDGYGIVADSAIAPNVYGYAQQPIYEFDRDLANELLEESDQDGGFDATLWTRNSTEFISVAEYVAIQLEEIGINVDVEPYESGTLFDMLDEGEGTDLWIGRWSPGTGEADYGLRPNFASDRVPPNFNNSGFYINEELDTMFDDAISTPDEDEALSIYADIQEKIYQDAPWVFLHVPDAIIAKSEDLNGIYILPSGAVQMNLAEFR</sequence>
<dbReference type="PATRIC" id="fig|632773.3.peg.470"/>
<dbReference type="AlphaFoldDB" id="A0A1D7QS47"/>
<feature type="domain" description="Solute-binding protein family 5" evidence="6">
    <location>
        <begin position="108"/>
        <end position="466"/>
    </location>
</feature>
<evidence type="ECO:0000256" key="2">
    <source>
        <dbReference type="ARBA" id="ARBA00022448"/>
    </source>
</evidence>
<keyword evidence="8" id="KW-1185">Reference proteome</keyword>
<dbReference type="PIRSF" id="PIRSF002741">
    <property type="entry name" value="MppA"/>
    <property type="match status" value="1"/>
</dbReference>
<proteinExistence type="inferred from homology"/>
<dbReference type="InterPro" id="IPR030678">
    <property type="entry name" value="Peptide/Ni-bd"/>
</dbReference>
<feature type="compositionally biased region" description="Acidic residues" evidence="4">
    <location>
        <begin position="50"/>
        <end position="62"/>
    </location>
</feature>
<feature type="compositionally biased region" description="Low complexity" evidence="4">
    <location>
        <begin position="28"/>
        <end position="49"/>
    </location>
</feature>
<dbReference type="CDD" id="cd08499">
    <property type="entry name" value="PBP2_Ylib_like"/>
    <property type="match status" value="1"/>
</dbReference>
<keyword evidence="3 5" id="KW-0732">Signal</keyword>
<dbReference type="KEGG" id="bbev:BBEV_0436"/>
<dbReference type="Pfam" id="PF00496">
    <property type="entry name" value="SBP_bac_5"/>
    <property type="match status" value="1"/>
</dbReference>
<dbReference type="Gene3D" id="3.40.190.10">
    <property type="entry name" value="Periplasmic binding protein-like II"/>
    <property type="match status" value="1"/>
</dbReference>
<keyword evidence="2" id="KW-0813">Transport</keyword>
<feature type="signal peptide" evidence="5">
    <location>
        <begin position="1"/>
        <end position="23"/>
    </location>
</feature>
<dbReference type="Gene3D" id="3.10.105.10">
    <property type="entry name" value="Dipeptide-binding Protein, Domain 3"/>
    <property type="match status" value="1"/>
</dbReference>
<evidence type="ECO:0000256" key="4">
    <source>
        <dbReference type="SAM" id="MobiDB-lite"/>
    </source>
</evidence>
<comment type="similarity">
    <text evidence="1">Belongs to the bacterial solute-binding protein 5 family.</text>
</comment>
<dbReference type="GO" id="GO:1904680">
    <property type="term" value="F:peptide transmembrane transporter activity"/>
    <property type="evidence" value="ECO:0007669"/>
    <property type="project" value="TreeGrafter"/>
</dbReference>
<evidence type="ECO:0000259" key="6">
    <source>
        <dbReference type="Pfam" id="PF00496"/>
    </source>
</evidence>
<evidence type="ECO:0000313" key="7">
    <source>
        <dbReference type="EMBL" id="AOM81830.1"/>
    </source>
</evidence>
<dbReference type="Proteomes" id="UP000094463">
    <property type="component" value="Chromosome"/>
</dbReference>
<evidence type="ECO:0000313" key="8">
    <source>
        <dbReference type="Proteomes" id="UP000094463"/>
    </source>
</evidence>
<dbReference type="PROSITE" id="PS51257">
    <property type="entry name" value="PROKAR_LIPOPROTEIN"/>
    <property type="match status" value="1"/>
</dbReference>
<dbReference type="GO" id="GO:0043190">
    <property type="term" value="C:ATP-binding cassette (ABC) transporter complex"/>
    <property type="evidence" value="ECO:0007669"/>
    <property type="project" value="InterPro"/>
</dbReference>
<evidence type="ECO:0000256" key="3">
    <source>
        <dbReference type="ARBA" id="ARBA00022729"/>
    </source>
</evidence>
<name>A0A1D7QS47_9BACI</name>
<dbReference type="STRING" id="632773.BBEV_0436"/>
<organism evidence="7 8">
    <name type="scientific">Salisediminibacterium beveridgei</name>
    <dbReference type="NCBI Taxonomy" id="632773"/>
    <lineage>
        <taxon>Bacteria</taxon>
        <taxon>Bacillati</taxon>
        <taxon>Bacillota</taxon>
        <taxon>Bacilli</taxon>
        <taxon>Bacillales</taxon>
        <taxon>Bacillaceae</taxon>
        <taxon>Salisediminibacterium</taxon>
    </lineage>
</organism>
<dbReference type="GO" id="GO:0042597">
    <property type="term" value="C:periplasmic space"/>
    <property type="evidence" value="ECO:0007669"/>
    <property type="project" value="UniProtKB-ARBA"/>
</dbReference>
<protein>
    <submittedName>
        <fullName evidence="7">Oligopeptide ABC transporter, periplasmic oligopeptide-binding protein OppA</fullName>
    </submittedName>
</protein>
<gene>
    <name evidence="7" type="primary">oppA</name>
    <name evidence="7" type="ORF">BBEV_0436</name>
</gene>
<dbReference type="OrthoDB" id="9796817at2"/>
<dbReference type="Gene3D" id="3.90.76.10">
    <property type="entry name" value="Dipeptide-binding Protein, Domain 1"/>
    <property type="match status" value="1"/>
</dbReference>
<dbReference type="InterPro" id="IPR000914">
    <property type="entry name" value="SBP_5_dom"/>
</dbReference>
<dbReference type="PANTHER" id="PTHR30290">
    <property type="entry name" value="PERIPLASMIC BINDING COMPONENT OF ABC TRANSPORTER"/>
    <property type="match status" value="1"/>
</dbReference>
<accession>A0A1D7QS47</accession>
<feature type="region of interest" description="Disordered" evidence="4">
    <location>
        <begin position="23"/>
        <end position="65"/>
    </location>
</feature>
<reference evidence="7 8" key="1">
    <citation type="submission" date="2015-08" db="EMBL/GenBank/DDBJ databases">
        <title>The complete genome sequence of Bacillus beveridgei MLTeJB.</title>
        <authorList>
            <person name="Hanson T.E."/>
            <person name="Mesa C."/>
            <person name="Basesman S.M."/>
            <person name="Oremland R.S."/>
        </authorList>
    </citation>
    <scope>NUCLEOTIDE SEQUENCE [LARGE SCALE GENOMIC DNA]</scope>
    <source>
        <strain evidence="7 8">MLTeJB</strain>
    </source>
</reference>
<dbReference type="InterPro" id="IPR039424">
    <property type="entry name" value="SBP_5"/>
</dbReference>
<evidence type="ECO:0000256" key="5">
    <source>
        <dbReference type="SAM" id="SignalP"/>
    </source>
</evidence>
<dbReference type="EMBL" id="CP012502">
    <property type="protein sequence ID" value="AOM81830.1"/>
    <property type="molecule type" value="Genomic_DNA"/>
</dbReference>
<dbReference type="RefSeq" id="WP_069363964.1">
    <property type="nucleotide sequence ID" value="NZ_CP012502.1"/>
</dbReference>
<dbReference type="SUPFAM" id="SSF53850">
    <property type="entry name" value="Periplasmic binding protein-like II"/>
    <property type="match status" value="1"/>
</dbReference>
<feature type="chain" id="PRO_5039453305" evidence="5">
    <location>
        <begin position="24"/>
        <end position="551"/>
    </location>
</feature>